<feature type="compositionally biased region" description="Polar residues" evidence="1">
    <location>
        <begin position="156"/>
        <end position="170"/>
    </location>
</feature>
<dbReference type="PANTHER" id="PTHR39400:SF1">
    <property type="entry name" value="PIG-P DOMAIN-CONTAINING PROTEIN"/>
    <property type="match status" value="1"/>
</dbReference>
<organism evidence="3 4">
    <name type="scientific">Cryomyces antarcticus</name>
    <dbReference type="NCBI Taxonomy" id="329879"/>
    <lineage>
        <taxon>Eukaryota</taxon>
        <taxon>Fungi</taxon>
        <taxon>Dikarya</taxon>
        <taxon>Ascomycota</taxon>
        <taxon>Pezizomycotina</taxon>
        <taxon>Dothideomycetes</taxon>
        <taxon>Dothideomycetes incertae sedis</taxon>
        <taxon>Cryomyces</taxon>
    </lineage>
</organism>
<feature type="region of interest" description="Disordered" evidence="1">
    <location>
        <begin position="218"/>
        <end position="255"/>
    </location>
</feature>
<proteinExistence type="predicted"/>
<dbReference type="InterPro" id="IPR029164">
    <property type="entry name" value="PIG-Y"/>
</dbReference>
<feature type="compositionally biased region" description="Polar residues" evidence="1">
    <location>
        <begin position="238"/>
        <end position="248"/>
    </location>
</feature>
<feature type="compositionally biased region" description="Basic residues" evidence="1">
    <location>
        <begin position="126"/>
        <end position="135"/>
    </location>
</feature>
<keyword evidence="4" id="KW-1185">Reference proteome</keyword>
<keyword evidence="2" id="KW-0812">Transmembrane</keyword>
<feature type="compositionally biased region" description="Low complexity" evidence="1">
    <location>
        <begin position="75"/>
        <end position="87"/>
    </location>
</feature>
<evidence type="ECO:0000256" key="2">
    <source>
        <dbReference type="SAM" id="Phobius"/>
    </source>
</evidence>
<protein>
    <recommendedName>
        <fullName evidence="5">PIG-P domain-containing protein</fullName>
    </recommendedName>
</protein>
<gene>
    <name evidence="3" type="ORF">LTR16_002881</name>
</gene>
<evidence type="ECO:0000313" key="3">
    <source>
        <dbReference type="EMBL" id="KAK5201376.1"/>
    </source>
</evidence>
<keyword evidence="2" id="KW-1133">Transmembrane helix</keyword>
<sequence length="412" mass="45054">MYATEQRAIMSYVFGGCEGNGVMSMESGEATCAKLGDHSYQDGHDSYHDGDDQTPIAPVSKRPKTAGPTGHKRSLSGSILSRLSFLRSSHDEVPSRAKNTELTEEAHDEDTTPKKGGAMANAVRQVRSRKRKGSLRKTALLGTGKLRLEGRERRNSILQRVPSTRQTASTTDHERTEVQSPTSLHGELTPRRFSYESPVAASSSENGWPEAVTLTTTKAQPAACPEDNPRPVLGSPIASPTSNPYASTTDEDDTLSLSFSRPSAGSMLPPAIKKPSSSAYLTTTISLARRRSSQKKPRSPLATTIDHAYPYPSSPPAHDYSATAWWGWVVLITTWIVFVVGMGSCLEVWSWAWDVGETPYAPPELEDDPTLPIVGYYPALMVLTTVMAWVWVVVAWVGMKYFKHAKIQGEDI</sequence>
<accession>A0ABR0LR85</accession>
<reference evidence="3 4" key="1">
    <citation type="submission" date="2023-08" db="EMBL/GenBank/DDBJ databases">
        <title>Black Yeasts Isolated from many extreme environments.</title>
        <authorList>
            <person name="Coleine C."/>
            <person name="Stajich J.E."/>
            <person name="Selbmann L."/>
        </authorList>
    </citation>
    <scope>NUCLEOTIDE SEQUENCE [LARGE SCALE GENOMIC DNA]</scope>
    <source>
        <strain evidence="3 4">CCFEE 536</strain>
    </source>
</reference>
<comment type="caution">
    <text evidence="3">The sequence shown here is derived from an EMBL/GenBank/DDBJ whole genome shotgun (WGS) entry which is preliminary data.</text>
</comment>
<dbReference type="PANTHER" id="PTHR39400">
    <property type="entry name" value="YALI0E29227P"/>
    <property type="match status" value="1"/>
</dbReference>
<name>A0ABR0LR85_9PEZI</name>
<dbReference type="EMBL" id="JAVRRA010016668">
    <property type="protein sequence ID" value="KAK5201376.1"/>
    <property type="molecule type" value="Genomic_DNA"/>
</dbReference>
<feature type="compositionally biased region" description="Basic and acidic residues" evidence="1">
    <location>
        <begin position="88"/>
        <end position="113"/>
    </location>
</feature>
<dbReference type="Proteomes" id="UP001357485">
    <property type="component" value="Unassembled WGS sequence"/>
</dbReference>
<dbReference type="Pfam" id="PF15159">
    <property type="entry name" value="PIG-Y"/>
    <property type="match status" value="1"/>
</dbReference>
<evidence type="ECO:0008006" key="5">
    <source>
        <dbReference type="Google" id="ProtNLM"/>
    </source>
</evidence>
<feature type="region of interest" description="Disordered" evidence="1">
    <location>
        <begin position="152"/>
        <end position="188"/>
    </location>
</feature>
<keyword evidence="2" id="KW-0472">Membrane</keyword>
<evidence type="ECO:0000313" key="4">
    <source>
        <dbReference type="Proteomes" id="UP001357485"/>
    </source>
</evidence>
<feature type="region of interest" description="Disordered" evidence="1">
    <location>
        <begin position="43"/>
        <end position="137"/>
    </location>
</feature>
<evidence type="ECO:0000256" key="1">
    <source>
        <dbReference type="SAM" id="MobiDB-lite"/>
    </source>
</evidence>
<feature type="transmembrane region" description="Helical" evidence="2">
    <location>
        <begin position="373"/>
        <end position="397"/>
    </location>
</feature>
<feature type="transmembrane region" description="Helical" evidence="2">
    <location>
        <begin position="325"/>
        <end position="353"/>
    </location>
</feature>